<proteinExistence type="predicted"/>
<accession>A0A6J4UKJ9</accession>
<dbReference type="InterPro" id="IPR016181">
    <property type="entry name" value="Acyl_CoA_acyltransferase"/>
</dbReference>
<dbReference type="InterPro" id="IPR050832">
    <property type="entry name" value="Bact_Acetyltransf"/>
</dbReference>
<dbReference type="EMBL" id="CADCWK010000071">
    <property type="protein sequence ID" value="CAA9550285.1"/>
    <property type="molecule type" value="Genomic_DNA"/>
</dbReference>
<name>A0A6J4UKJ9_9BACT</name>
<dbReference type="GO" id="GO:0016747">
    <property type="term" value="F:acyltransferase activity, transferring groups other than amino-acyl groups"/>
    <property type="evidence" value="ECO:0007669"/>
    <property type="project" value="InterPro"/>
</dbReference>
<dbReference type="Gene3D" id="3.40.630.30">
    <property type="match status" value="1"/>
</dbReference>
<dbReference type="PROSITE" id="PS51186">
    <property type="entry name" value="GNAT"/>
    <property type="match status" value="1"/>
</dbReference>
<keyword evidence="2" id="KW-0012">Acyltransferase</keyword>
<gene>
    <name evidence="4" type="ORF">AVDCRST_MAG33-835</name>
</gene>
<reference evidence="4" key="1">
    <citation type="submission" date="2020-02" db="EMBL/GenBank/DDBJ databases">
        <authorList>
            <person name="Meier V. D."/>
        </authorList>
    </citation>
    <scope>NUCLEOTIDE SEQUENCE</scope>
    <source>
        <strain evidence="4">AVDCRST_MAG33</strain>
    </source>
</reference>
<dbReference type="AlphaFoldDB" id="A0A6J4UKJ9"/>
<dbReference type="InterPro" id="IPR000182">
    <property type="entry name" value="GNAT_dom"/>
</dbReference>
<protein>
    <submittedName>
        <fullName evidence="4">Acetyltransferase</fullName>
    </submittedName>
</protein>
<feature type="domain" description="N-acetyltransferase" evidence="3">
    <location>
        <begin position="12"/>
        <end position="163"/>
    </location>
</feature>
<dbReference type="SUPFAM" id="SSF55729">
    <property type="entry name" value="Acyl-CoA N-acyltransferases (Nat)"/>
    <property type="match status" value="1"/>
</dbReference>
<dbReference type="PANTHER" id="PTHR43877">
    <property type="entry name" value="AMINOALKYLPHOSPHONATE N-ACETYLTRANSFERASE-RELATED-RELATED"/>
    <property type="match status" value="1"/>
</dbReference>
<sequence length="163" mass="17927">MTATPSSGDHATRVRPPSLADFEDWGRLYAAYAGFYGNDQTPAARDLVWGWIHDPHHEVSALLLLDEGGSPVGLAHYRPFARPLAAGRGCYLEDLYVDPAHRGGGGASALLAELRRLARINGWSVVRWITADDNYRARSLYDRVATRTGWITYDMSPDDAVGV</sequence>
<evidence type="ECO:0000256" key="2">
    <source>
        <dbReference type="ARBA" id="ARBA00023315"/>
    </source>
</evidence>
<evidence type="ECO:0000256" key="1">
    <source>
        <dbReference type="ARBA" id="ARBA00022679"/>
    </source>
</evidence>
<evidence type="ECO:0000259" key="3">
    <source>
        <dbReference type="PROSITE" id="PS51186"/>
    </source>
</evidence>
<keyword evidence="1 4" id="KW-0808">Transferase</keyword>
<evidence type="ECO:0000313" key="4">
    <source>
        <dbReference type="EMBL" id="CAA9550285.1"/>
    </source>
</evidence>
<dbReference type="CDD" id="cd04301">
    <property type="entry name" value="NAT_SF"/>
    <property type="match status" value="1"/>
</dbReference>
<dbReference type="Pfam" id="PF00583">
    <property type="entry name" value="Acetyltransf_1"/>
    <property type="match status" value="1"/>
</dbReference>
<organism evidence="4">
    <name type="scientific">uncultured Thermomicrobiales bacterium</name>
    <dbReference type="NCBI Taxonomy" id="1645740"/>
    <lineage>
        <taxon>Bacteria</taxon>
        <taxon>Pseudomonadati</taxon>
        <taxon>Thermomicrobiota</taxon>
        <taxon>Thermomicrobia</taxon>
        <taxon>Thermomicrobiales</taxon>
        <taxon>environmental samples</taxon>
    </lineage>
</organism>